<dbReference type="OrthoDB" id="6024827at2"/>
<reference evidence="1 2" key="1">
    <citation type="submission" date="2015-10" db="EMBL/GenBank/DDBJ databases">
        <title>Genome sequencing and analysis of members of genus Stenotrophomonas.</title>
        <authorList>
            <person name="Patil P.P."/>
            <person name="Midha S."/>
            <person name="Patil P.B."/>
        </authorList>
    </citation>
    <scope>NUCLEOTIDE SEQUENCE [LARGE SCALE GENOMIC DNA]</scope>
    <source>
        <strain evidence="1 2">JCM 16536</strain>
    </source>
</reference>
<dbReference type="AlphaFoldDB" id="A0A0R0ATV7"/>
<evidence type="ECO:0000313" key="1">
    <source>
        <dbReference type="EMBL" id="KRG43683.1"/>
    </source>
</evidence>
<dbReference type="Proteomes" id="UP000051802">
    <property type="component" value="Unassembled WGS sequence"/>
</dbReference>
<sequence length="87" mass="9640">MRALFIGGVVDNSEMDLDNAPPPLHYPENTGAGRPRYRLHQVGTKGDGTVAYVVYGAPELPDEEVDRIAEERGYARRFEATPTLPVR</sequence>
<keyword evidence="2" id="KW-1185">Reference proteome</keyword>
<gene>
    <name evidence="1" type="ORF">ARC20_09615</name>
</gene>
<protein>
    <submittedName>
        <fullName evidence="1">Uncharacterized protein</fullName>
    </submittedName>
</protein>
<organism evidence="1 2">
    <name type="scientific">Stenotrophomonas panacihumi</name>
    <dbReference type="NCBI Taxonomy" id="676599"/>
    <lineage>
        <taxon>Bacteria</taxon>
        <taxon>Pseudomonadati</taxon>
        <taxon>Pseudomonadota</taxon>
        <taxon>Gammaproteobacteria</taxon>
        <taxon>Lysobacterales</taxon>
        <taxon>Lysobacteraceae</taxon>
        <taxon>Stenotrophomonas</taxon>
    </lineage>
</organism>
<evidence type="ECO:0000313" key="2">
    <source>
        <dbReference type="Proteomes" id="UP000051802"/>
    </source>
</evidence>
<dbReference type="EMBL" id="LLXU01000074">
    <property type="protein sequence ID" value="KRG43683.1"/>
    <property type="molecule type" value="Genomic_DNA"/>
</dbReference>
<dbReference type="RefSeq" id="WP_057646379.1">
    <property type="nucleotide sequence ID" value="NZ_LLXU01000074.1"/>
</dbReference>
<comment type="caution">
    <text evidence="1">The sequence shown here is derived from an EMBL/GenBank/DDBJ whole genome shotgun (WGS) entry which is preliminary data.</text>
</comment>
<dbReference type="STRING" id="676599.ARC20_09615"/>
<accession>A0A0R0ATV7</accession>
<name>A0A0R0ATV7_9GAMM</name>
<proteinExistence type="predicted"/>